<proteinExistence type="predicted"/>
<keyword evidence="2" id="KW-0812">Transmembrane</keyword>
<organism evidence="3 4">
    <name type="scientific">Mya arenaria</name>
    <name type="common">Soft-shell clam</name>
    <dbReference type="NCBI Taxonomy" id="6604"/>
    <lineage>
        <taxon>Eukaryota</taxon>
        <taxon>Metazoa</taxon>
        <taxon>Spiralia</taxon>
        <taxon>Lophotrochozoa</taxon>
        <taxon>Mollusca</taxon>
        <taxon>Bivalvia</taxon>
        <taxon>Autobranchia</taxon>
        <taxon>Heteroconchia</taxon>
        <taxon>Euheterodonta</taxon>
        <taxon>Imparidentia</taxon>
        <taxon>Neoheterodontei</taxon>
        <taxon>Myida</taxon>
        <taxon>Myoidea</taxon>
        <taxon>Myidae</taxon>
        <taxon>Mya</taxon>
    </lineage>
</organism>
<accession>A0ABY7DM97</accession>
<feature type="transmembrane region" description="Helical" evidence="2">
    <location>
        <begin position="67"/>
        <end position="88"/>
    </location>
</feature>
<feature type="region of interest" description="Disordered" evidence="1">
    <location>
        <begin position="109"/>
        <end position="154"/>
    </location>
</feature>
<reference evidence="3" key="1">
    <citation type="submission" date="2022-11" db="EMBL/GenBank/DDBJ databases">
        <title>Centuries of genome instability and evolution in soft-shell clam transmissible cancer (bioRxiv).</title>
        <authorList>
            <person name="Hart S.F.M."/>
            <person name="Yonemitsu M.A."/>
            <person name="Giersch R.M."/>
            <person name="Beal B.F."/>
            <person name="Arriagada G."/>
            <person name="Davis B.W."/>
            <person name="Ostrander E.A."/>
            <person name="Goff S.P."/>
            <person name="Metzger M.J."/>
        </authorList>
    </citation>
    <scope>NUCLEOTIDE SEQUENCE</scope>
    <source>
        <strain evidence="3">MELC-2E11</strain>
        <tissue evidence="3">Siphon/mantle</tissue>
    </source>
</reference>
<gene>
    <name evidence="3" type="ORF">MAR_030170</name>
</gene>
<dbReference type="Proteomes" id="UP001164746">
    <property type="component" value="Chromosome 2"/>
</dbReference>
<keyword evidence="4" id="KW-1185">Reference proteome</keyword>
<keyword evidence="2" id="KW-0472">Membrane</keyword>
<sequence>MIYKDVCTFPDEFCDSEERRCSPCSRAVCTLRTAIPLACNFTCTGWGDDNTNTEIDLDNQDSKIWKILTAILGLVVVCLMIILCVCACRRNKRRDSKLGLDSVEISENNTTNEYEGVNQDETPEDRHDNSKGNESGEYCHQKLKGIPPTDGDAKADRTLLGLKTLKHDGVTD</sequence>
<name>A0ABY7DM97_MYAAR</name>
<keyword evidence="2" id="KW-1133">Transmembrane helix</keyword>
<dbReference type="EMBL" id="CP111013">
    <property type="protein sequence ID" value="WAQ97480.1"/>
    <property type="molecule type" value="Genomic_DNA"/>
</dbReference>
<evidence type="ECO:0000313" key="3">
    <source>
        <dbReference type="EMBL" id="WAQ97480.1"/>
    </source>
</evidence>
<evidence type="ECO:0000256" key="2">
    <source>
        <dbReference type="SAM" id="Phobius"/>
    </source>
</evidence>
<protein>
    <submittedName>
        <fullName evidence="3">Uncharacterized protein</fullName>
    </submittedName>
</protein>
<evidence type="ECO:0000256" key="1">
    <source>
        <dbReference type="SAM" id="MobiDB-lite"/>
    </source>
</evidence>
<evidence type="ECO:0000313" key="4">
    <source>
        <dbReference type="Proteomes" id="UP001164746"/>
    </source>
</evidence>